<keyword evidence="3" id="KW-0378">Hydrolase</keyword>
<dbReference type="InterPro" id="IPR027417">
    <property type="entry name" value="P-loop_NTPase"/>
</dbReference>
<keyword evidence="3" id="KW-0547">Nucleotide-binding</keyword>
<protein>
    <submittedName>
        <fullName evidence="3">Helicase-related protein</fullName>
    </submittedName>
</protein>
<name>A0ABP7L6Q9_9SPHN</name>
<dbReference type="InterPro" id="IPR001650">
    <property type="entry name" value="Helicase_C-like"/>
</dbReference>
<keyword evidence="3" id="KW-0347">Helicase</keyword>
<proteinExistence type="predicted"/>
<dbReference type="GO" id="GO:0004386">
    <property type="term" value="F:helicase activity"/>
    <property type="evidence" value="ECO:0007669"/>
    <property type="project" value="UniProtKB-KW"/>
</dbReference>
<sequence>MSCRDEIVRDLRRRLVGPGLGAAGEDGTFEQEVIDGRLSLAYMMGMLFPRNEPEDVARAGDEAESVDEDPDDPLSMATAMLPSSMGLSVCVSAGSLVEVTIQAARYEPLGGAASETTGATTEHTGKRRKAKQEARWRRVPLADAKVEVDPRGLPPTPVLEGRAALEVLARSLADGSILLTASVSNTSNASNRSAEETLFQVEISITPRTGEILQYPSATFLPPTDDERELRVIYGEQRPYAAGHGVATTWELEGGTCSSVRTEAIPTAHVWRPVFDNLSVGTGTSQVKFPDDGIFLIAPLARGDDPPEVLSSRLEKLVEFYEQWIETQGAIAVDAYLQPDADRMIDRCRQSARRMREGIRLLASNRDVARCFMLANRAMLMSMGHAARAAGRGRADYKQGPFELGTAETATIDYYASTAAWRPFQLAFFLQVLPSLAGKDLPDRDIVDVIWFATGGGKTEAYLLVSAFELLRRRLMGAEGGGTGVINRYTYRFLTADQFQRTAGVICALELVRRQLASDGDQSLGTEEFSIGLFVGGEVSPNDLAEGNEKLLELLDAKDPRSANPFPIESCPSCGTLLVPSSQRRLPDGSPDRSYYGFAAASNAFRVFCPEEDCPFHDSLPVYFVDELLYQHPPSFLLGTVDKFAMVPWKHKGGRLFGVGTGKLAPSLVIQDELHLISGPLGTLAGIYEAAFETLIESTGSPPPKVIASTATIRNAGVQCRRIYGRPSAVFPAPGIRAEDSFFSKLDVGNVDRSRLYAGVMAQGLRATIAASWTIAALLQGVHEREELGASPDELDAYWTLVAYHNSKRELGRIANATRDEIPTRMKVYAACEAKERASNFRVLELKAHSETPVPQARQMLARRHTAAEPAIDIVPCTNIISVGVDIDRLGLMLVNGQPKLSAEYIQATSRVGRGQVPGLVVACYSPSKPRDRSHYESFRDYHERFYSFVEPTSVTPGALPAIDRALHAALVIAVRHGTALTSNSAAKNFDPAIESIAAVIERLRGRLQASYVNDDEEEERERLSNKLTEKVEQWRDWAKNLDGLQYCFARGQKKPCLLVRFGDRKTDNAGWQTLQSMRHVDKEIILEDSASG</sequence>
<organism evidence="3 4">
    <name type="scientific">Sphingomonas limnosediminicola</name>
    <dbReference type="NCBI Taxonomy" id="940133"/>
    <lineage>
        <taxon>Bacteria</taxon>
        <taxon>Pseudomonadati</taxon>
        <taxon>Pseudomonadota</taxon>
        <taxon>Alphaproteobacteria</taxon>
        <taxon>Sphingomonadales</taxon>
        <taxon>Sphingomonadaceae</taxon>
        <taxon>Sphingomonas</taxon>
    </lineage>
</organism>
<gene>
    <name evidence="3" type="ORF">GCM10022276_13010</name>
</gene>
<reference evidence="4" key="1">
    <citation type="journal article" date="2019" name="Int. J. Syst. Evol. Microbiol.">
        <title>The Global Catalogue of Microorganisms (GCM) 10K type strain sequencing project: providing services to taxonomists for standard genome sequencing and annotation.</title>
        <authorList>
            <consortium name="The Broad Institute Genomics Platform"/>
            <consortium name="The Broad Institute Genome Sequencing Center for Infectious Disease"/>
            <person name="Wu L."/>
            <person name="Ma J."/>
        </authorList>
    </citation>
    <scope>NUCLEOTIDE SEQUENCE [LARGE SCALE GENOMIC DNA]</scope>
    <source>
        <strain evidence="4">JCM 17543</strain>
    </source>
</reference>
<evidence type="ECO:0000313" key="3">
    <source>
        <dbReference type="EMBL" id="GAA3895331.1"/>
    </source>
</evidence>
<keyword evidence="4" id="KW-1185">Reference proteome</keyword>
<dbReference type="EMBL" id="BAABBM010000001">
    <property type="protein sequence ID" value="GAA3895331.1"/>
    <property type="molecule type" value="Genomic_DNA"/>
</dbReference>
<dbReference type="Proteomes" id="UP001500827">
    <property type="component" value="Unassembled WGS sequence"/>
</dbReference>
<accession>A0ABP7L6Q9</accession>
<evidence type="ECO:0000313" key="4">
    <source>
        <dbReference type="Proteomes" id="UP001500827"/>
    </source>
</evidence>
<dbReference type="RefSeq" id="WP_344698862.1">
    <property type="nucleotide sequence ID" value="NZ_BAABBM010000001.1"/>
</dbReference>
<evidence type="ECO:0000256" key="1">
    <source>
        <dbReference type="SAM" id="MobiDB-lite"/>
    </source>
</evidence>
<feature type="compositionally biased region" description="Low complexity" evidence="1">
    <location>
        <begin position="112"/>
        <end position="122"/>
    </location>
</feature>
<evidence type="ECO:0000259" key="2">
    <source>
        <dbReference type="PROSITE" id="PS51194"/>
    </source>
</evidence>
<dbReference type="Gene3D" id="3.40.50.300">
    <property type="entry name" value="P-loop containing nucleotide triphosphate hydrolases"/>
    <property type="match status" value="1"/>
</dbReference>
<dbReference type="PROSITE" id="PS51194">
    <property type="entry name" value="HELICASE_CTER"/>
    <property type="match status" value="1"/>
</dbReference>
<feature type="domain" description="Helicase C-terminal" evidence="2">
    <location>
        <begin position="791"/>
        <end position="961"/>
    </location>
</feature>
<dbReference type="SUPFAM" id="SSF52540">
    <property type="entry name" value="P-loop containing nucleoside triphosphate hydrolases"/>
    <property type="match status" value="1"/>
</dbReference>
<keyword evidence="3" id="KW-0067">ATP-binding</keyword>
<comment type="caution">
    <text evidence="3">The sequence shown here is derived from an EMBL/GenBank/DDBJ whole genome shotgun (WGS) entry which is preliminary data.</text>
</comment>
<feature type="region of interest" description="Disordered" evidence="1">
    <location>
        <begin position="112"/>
        <end position="135"/>
    </location>
</feature>